<protein>
    <recommendedName>
        <fullName evidence="4">Glycoside hydrolase family 5 domain-containing protein</fullName>
    </recommendedName>
</protein>
<keyword evidence="3" id="KW-1185">Reference proteome</keyword>
<dbReference type="AlphaFoldDB" id="A0A402BK33"/>
<reference evidence="3" key="1">
    <citation type="submission" date="2018-12" db="EMBL/GenBank/DDBJ databases">
        <title>Tengunoibacter tsumagoiensis gen. nov., sp. nov., Dictyobacter kobayashii sp. nov., D. alpinus sp. nov., and D. joshuensis sp. nov. and description of Dictyobacteraceae fam. nov. within the order Ktedonobacterales isolated from Tengu-no-mugimeshi.</title>
        <authorList>
            <person name="Wang C.M."/>
            <person name="Zheng Y."/>
            <person name="Sakai Y."/>
            <person name="Toyoda A."/>
            <person name="Minakuchi Y."/>
            <person name="Abe K."/>
            <person name="Yokota A."/>
            <person name="Yabe S."/>
        </authorList>
    </citation>
    <scope>NUCLEOTIDE SEQUENCE [LARGE SCALE GENOMIC DNA]</scope>
    <source>
        <strain evidence="3">Uno16</strain>
    </source>
</reference>
<gene>
    <name evidence="2" type="ORF">KDA_71930</name>
</gene>
<accession>A0A402BK33</accession>
<name>A0A402BK33_9CHLR</name>
<organism evidence="2 3">
    <name type="scientific">Dictyobacter alpinus</name>
    <dbReference type="NCBI Taxonomy" id="2014873"/>
    <lineage>
        <taxon>Bacteria</taxon>
        <taxon>Bacillati</taxon>
        <taxon>Chloroflexota</taxon>
        <taxon>Ktedonobacteria</taxon>
        <taxon>Ktedonobacterales</taxon>
        <taxon>Dictyobacteraceae</taxon>
        <taxon>Dictyobacter</taxon>
    </lineage>
</organism>
<proteinExistence type="predicted"/>
<dbReference type="Proteomes" id="UP000287171">
    <property type="component" value="Unassembled WGS sequence"/>
</dbReference>
<sequence>MQKRSSVFPLTIIALLFLILIIAIDLIYFTFKAAPGKVTSNFIASIDTMKVSRDTETRPLSQTEIKEIVQLAGQLNTNYITVDTHWDYPEYMQSWINAIHQAGQHVWFRGHPNQWENQNNANGTMTPAQYLDAERRFIQDHPTFFADGDIFDPCPEPEQGHYWENNYGHSWTSNAPNQVTREFNRFLRDATSVADAAFQQSQITGVTTTIRSINSFFATHTDVLERATIDKFGRITIDSYPELNTFQPEQATKARIDEIKNIYNLWHVPIILGEMGYSNQTNVDDATQQAVLKDEFAALQGLSYLDGVNYWVGPGSTTTGGYTYIIKKEQGHWSYRPAANDIAAFYQKKRNL</sequence>
<keyword evidence="1" id="KW-0472">Membrane</keyword>
<evidence type="ECO:0000256" key="1">
    <source>
        <dbReference type="SAM" id="Phobius"/>
    </source>
</evidence>
<comment type="caution">
    <text evidence="2">The sequence shown here is derived from an EMBL/GenBank/DDBJ whole genome shotgun (WGS) entry which is preliminary data.</text>
</comment>
<evidence type="ECO:0008006" key="4">
    <source>
        <dbReference type="Google" id="ProtNLM"/>
    </source>
</evidence>
<evidence type="ECO:0000313" key="2">
    <source>
        <dbReference type="EMBL" id="GCE31709.1"/>
    </source>
</evidence>
<dbReference type="RefSeq" id="WP_126631646.1">
    <property type="nucleotide sequence ID" value="NZ_BIFT01000002.1"/>
</dbReference>
<dbReference type="EMBL" id="BIFT01000002">
    <property type="protein sequence ID" value="GCE31709.1"/>
    <property type="molecule type" value="Genomic_DNA"/>
</dbReference>
<dbReference type="InterPro" id="IPR017853">
    <property type="entry name" value="GH"/>
</dbReference>
<dbReference type="SUPFAM" id="SSF51445">
    <property type="entry name" value="(Trans)glycosidases"/>
    <property type="match status" value="1"/>
</dbReference>
<keyword evidence="1" id="KW-1133">Transmembrane helix</keyword>
<feature type="transmembrane region" description="Helical" evidence="1">
    <location>
        <begin position="7"/>
        <end position="31"/>
    </location>
</feature>
<evidence type="ECO:0000313" key="3">
    <source>
        <dbReference type="Proteomes" id="UP000287171"/>
    </source>
</evidence>
<dbReference type="Gene3D" id="3.20.20.80">
    <property type="entry name" value="Glycosidases"/>
    <property type="match status" value="1"/>
</dbReference>
<keyword evidence="1" id="KW-0812">Transmembrane</keyword>